<evidence type="ECO:0000313" key="3">
    <source>
        <dbReference type="EMBL" id="QPZ92090.1"/>
    </source>
</evidence>
<keyword evidence="2" id="KW-0732">Signal</keyword>
<keyword evidence="4" id="KW-1185">Reference proteome</keyword>
<evidence type="ECO:0000313" key="4">
    <source>
        <dbReference type="Proteomes" id="UP000192422"/>
    </source>
</evidence>
<evidence type="ECO:0008006" key="5">
    <source>
        <dbReference type="Google" id="ProtNLM"/>
    </source>
</evidence>
<feature type="region of interest" description="Disordered" evidence="1">
    <location>
        <begin position="38"/>
        <end position="59"/>
    </location>
</feature>
<dbReference type="Pfam" id="PF06776">
    <property type="entry name" value="IalB"/>
    <property type="match status" value="1"/>
</dbReference>
<dbReference type="InterPro" id="IPR038696">
    <property type="entry name" value="IalB_sf"/>
</dbReference>
<dbReference type="PROSITE" id="PS51257">
    <property type="entry name" value="PROKAR_LIPOPROTEIN"/>
    <property type="match status" value="1"/>
</dbReference>
<evidence type="ECO:0000256" key="2">
    <source>
        <dbReference type="SAM" id="SignalP"/>
    </source>
</evidence>
<organism evidence="3 4">
    <name type="scientific">Thioclava electrotropha</name>
    <dbReference type="NCBI Taxonomy" id="1549850"/>
    <lineage>
        <taxon>Bacteria</taxon>
        <taxon>Pseudomonadati</taxon>
        <taxon>Pseudomonadota</taxon>
        <taxon>Alphaproteobacteria</taxon>
        <taxon>Rhodobacterales</taxon>
        <taxon>Paracoccaceae</taxon>
        <taxon>Thioclava</taxon>
    </lineage>
</organism>
<dbReference type="Proteomes" id="UP000192422">
    <property type="component" value="Chromosome"/>
</dbReference>
<reference evidence="3 4" key="1">
    <citation type="submission" date="2020-05" db="EMBL/GenBank/DDBJ databases">
        <title>Thioclava electrotropha strain Elox9 finished genome.</title>
        <authorList>
            <person name="Rowe A.R."/>
            <person name="Wilbanks E.G."/>
        </authorList>
    </citation>
    <scope>NUCLEOTIDE SEQUENCE [LARGE SCALE GENOMIC DNA]</scope>
    <source>
        <strain evidence="3 4">Elox9</strain>
    </source>
</reference>
<dbReference type="RefSeq" id="WP_083076150.1">
    <property type="nucleotide sequence ID" value="NZ_CP053562.1"/>
</dbReference>
<proteinExistence type="predicted"/>
<sequence length="212" mass="22631">MTKMNEMAGLGARITKGAVVAAFALGCLAPAAFAQTSAQDGKTKPVEKPTAVAQNATPAQTGAQEDIANNTAFGDWVVSCQAATVKKTVCRLVQEQRVKNSNQLLARFIAMPAKEGAVLIAQVPMGVYLPGGAVYRFEGKDELKQRDMVWQTCLNNVCEAAAPLSADELKLFGENKAILFGYKPTADGKPMVLRVNIEQFNKALDVLKKAEG</sequence>
<accession>A0ABX6YWD6</accession>
<gene>
    <name evidence="3" type="ORF">AKL02_015160</name>
</gene>
<dbReference type="EMBL" id="CP053562">
    <property type="protein sequence ID" value="QPZ92090.1"/>
    <property type="molecule type" value="Genomic_DNA"/>
</dbReference>
<protein>
    <recommendedName>
        <fullName evidence="5">Invasion-associated locus B family protein</fullName>
    </recommendedName>
</protein>
<dbReference type="Gene3D" id="2.60.40.1880">
    <property type="entry name" value="Invasion associated locus B (IalB) protein"/>
    <property type="match status" value="1"/>
</dbReference>
<dbReference type="InterPro" id="IPR010642">
    <property type="entry name" value="Invasion_prot_B"/>
</dbReference>
<evidence type="ECO:0000256" key="1">
    <source>
        <dbReference type="SAM" id="MobiDB-lite"/>
    </source>
</evidence>
<feature type="signal peptide" evidence="2">
    <location>
        <begin position="1"/>
        <end position="34"/>
    </location>
</feature>
<feature type="chain" id="PRO_5047387973" description="Invasion-associated locus B family protein" evidence="2">
    <location>
        <begin position="35"/>
        <end position="212"/>
    </location>
</feature>
<name>A0ABX6YWD6_9RHOB</name>